<dbReference type="GO" id="GO:0004668">
    <property type="term" value="F:protein-arginine deiminase activity"/>
    <property type="evidence" value="ECO:0007669"/>
    <property type="project" value="InterPro"/>
</dbReference>
<keyword evidence="1" id="KW-0378">Hydrolase</keyword>
<dbReference type="AlphaFoldDB" id="A0A2U2BAR0"/>
<evidence type="ECO:0000256" key="1">
    <source>
        <dbReference type="ARBA" id="ARBA00022801"/>
    </source>
</evidence>
<dbReference type="SUPFAM" id="SSF55909">
    <property type="entry name" value="Pentein"/>
    <property type="match status" value="1"/>
</dbReference>
<dbReference type="PANTHER" id="PTHR31377">
    <property type="entry name" value="AGMATINE DEIMINASE-RELATED"/>
    <property type="match status" value="1"/>
</dbReference>
<reference evidence="2 3" key="1">
    <citation type="submission" date="2018-05" db="EMBL/GenBank/DDBJ databases">
        <title>Marinilabilia rubrum sp. nov., isolated from saltern sediment.</title>
        <authorList>
            <person name="Zhang R."/>
        </authorList>
    </citation>
    <scope>NUCLEOTIDE SEQUENCE [LARGE SCALE GENOMIC DNA]</scope>
    <source>
        <strain evidence="2 3">WTE16</strain>
    </source>
</reference>
<name>A0A2U2BAR0_9BACT</name>
<proteinExistence type="predicted"/>
<evidence type="ECO:0000313" key="3">
    <source>
        <dbReference type="Proteomes" id="UP000244956"/>
    </source>
</evidence>
<sequence>MINRIFPPEWAPQDAVILAWPHDNTDWAPILQEARDCFKEIIEAIARFEDVIVLLNDEKESFPINEFAKKENIHPVVCPTNDTWARDFGPLFIKEGDQHIGLDFRFNGWGLKFPADQDNLITSRLFASGIFSENTSRENKLNFVLEGGSLESDGNGTLLTTSECLMSTNRNGASSRDEVEKELKRSFGAQRVLWIDHGYLAGDDTDSHIDTLARFCDSETIAYVKCKDIDDDHFQALKKMEEQLQQLKTREGNPYNLVPLPMADPVFDDDYQLPATYANFLITNGAVLVPCYNSPKDLEVKKILEPVFPGRQIIGINCRALIKQHGSLHCVTMQIPGGVINKDIING</sequence>
<dbReference type="PANTHER" id="PTHR31377:SF0">
    <property type="entry name" value="AGMATINE DEIMINASE-RELATED"/>
    <property type="match status" value="1"/>
</dbReference>
<gene>
    <name evidence="2" type="ORF">DDZ16_07325</name>
</gene>
<dbReference type="InterPro" id="IPR007466">
    <property type="entry name" value="Peptidyl-Arg-deiminase_porph"/>
</dbReference>
<dbReference type="EMBL" id="QEWP01000004">
    <property type="protein sequence ID" value="PWE00155.1"/>
    <property type="molecule type" value="Genomic_DNA"/>
</dbReference>
<protein>
    <submittedName>
        <fullName evidence="2">Agmatine deiminase</fullName>
    </submittedName>
</protein>
<dbReference type="Pfam" id="PF04371">
    <property type="entry name" value="PAD_porph"/>
    <property type="match status" value="1"/>
</dbReference>
<dbReference type="Gene3D" id="3.75.10.10">
    <property type="entry name" value="L-arginine/glycine Amidinotransferase, Chain A"/>
    <property type="match status" value="1"/>
</dbReference>
<keyword evidence="3" id="KW-1185">Reference proteome</keyword>
<dbReference type="GO" id="GO:0047632">
    <property type="term" value="F:agmatine deiminase activity"/>
    <property type="evidence" value="ECO:0007669"/>
    <property type="project" value="TreeGrafter"/>
</dbReference>
<dbReference type="RefSeq" id="WP_109263778.1">
    <property type="nucleotide sequence ID" value="NZ_QEWP01000004.1"/>
</dbReference>
<dbReference type="GO" id="GO:0009446">
    <property type="term" value="P:putrescine biosynthetic process"/>
    <property type="evidence" value="ECO:0007669"/>
    <property type="project" value="InterPro"/>
</dbReference>
<accession>A0A2U2BAR0</accession>
<comment type="caution">
    <text evidence="2">The sequence shown here is derived from an EMBL/GenBank/DDBJ whole genome shotgun (WGS) entry which is preliminary data.</text>
</comment>
<dbReference type="Proteomes" id="UP000244956">
    <property type="component" value="Unassembled WGS sequence"/>
</dbReference>
<organism evidence="2 3">
    <name type="scientific">Marinilabilia rubra</name>
    <dbReference type="NCBI Taxonomy" id="2162893"/>
    <lineage>
        <taxon>Bacteria</taxon>
        <taxon>Pseudomonadati</taxon>
        <taxon>Bacteroidota</taxon>
        <taxon>Bacteroidia</taxon>
        <taxon>Marinilabiliales</taxon>
        <taxon>Marinilabiliaceae</taxon>
        <taxon>Marinilabilia</taxon>
    </lineage>
</organism>
<evidence type="ECO:0000313" key="2">
    <source>
        <dbReference type="EMBL" id="PWE00155.1"/>
    </source>
</evidence>
<dbReference type="OrthoDB" id="9808013at2"/>